<dbReference type="Proteomes" id="UP000606974">
    <property type="component" value="Unassembled WGS sequence"/>
</dbReference>
<accession>A0A8H7E564</accession>
<gene>
    <name evidence="1" type="ORF">GJ744_007437</name>
</gene>
<keyword evidence="2" id="KW-1185">Reference proteome</keyword>
<evidence type="ECO:0000313" key="2">
    <source>
        <dbReference type="Proteomes" id="UP000606974"/>
    </source>
</evidence>
<reference evidence="1" key="1">
    <citation type="submission" date="2020-02" db="EMBL/GenBank/DDBJ databases">
        <authorList>
            <person name="Palmer J.M."/>
        </authorList>
    </citation>
    <scope>NUCLEOTIDE SEQUENCE</scope>
    <source>
        <strain evidence="1">EPUS1.4</strain>
        <tissue evidence="1">Thallus</tissue>
    </source>
</reference>
<dbReference type="AlphaFoldDB" id="A0A8H7E564"/>
<sequence length="112" mass="12790">MKQWKLTDNERYALQSDSFPRIEAEIRSTHALTPTYHNWQQQPQSAKVRACISPCRDDRDYSRNIMQLNLTIQIVIGLRDRLAMCISSYQGSPGLGVGAPPARKRLIPMFGN</sequence>
<protein>
    <submittedName>
        <fullName evidence="1">Uncharacterized protein</fullName>
    </submittedName>
</protein>
<evidence type="ECO:0000313" key="1">
    <source>
        <dbReference type="EMBL" id="KAF7509742.1"/>
    </source>
</evidence>
<proteinExistence type="predicted"/>
<dbReference type="EMBL" id="JAACFV010000037">
    <property type="protein sequence ID" value="KAF7509742.1"/>
    <property type="molecule type" value="Genomic_DNA"/>
</dbReference>
<organism evidence="1 2">
    <name type="scientific">Endocarpon pusillum</name>
    <dbReference type="NCBI Taxonomy" id="364733"/>
    <lineage>
        <taxon>Eukaryota</taxon>
        <taxon>Fungi</taxon>
        <taxon>Dikarya</taxon>
        <taxon>Ascomycota</taxon>
        <taxon>Pezizomycotina</taxon>
        <taxon>Eurotiomycetes</taxon>
        <taxon>Chaetothyriomycetidae</taxon>
        <taxon>Verrucariales</taxon>
        <taxon>Verrucariaceae</taxon>
        <taxon>Endocarpon</taxon>
    </lineage>
</organism>
<name>A0A8H7E564_9EURO</name>
<comment type="caution">
    <text evidence="1">The sequence shown here is derived from an EMBL/GenBank/DDBJ whole genome shotgun (WGS) entry which is preliminary data.</text>
</comment>